<dbReference type="Pfam" id="PF26550">
    <property type="entry name" value="Tricorn_2nd"/>
    <property type="match status" value="1"/>
</dbReference>
<dbReference type="Pfam" id="PF14684">
    <property type="entry name" value="Tricorn_C1"/>
    <property type="match status" value="1"/>
</dbReference>
<dbReference type="InterPro" id="IPR015943">
    <property type="entry name" value="WD40/YVTN_repeat-like_dom_sf"/>
</dbReference>
<dbReference type="InterPro" id="IPR029414">
    <property type="entry name" value="Tricorn_PDZ"/>
</dbReference>
<dbReference type="GO" id="GO:0006508">
    <property type="term" value="P:proteolysis"/>
    <property type="evidence" value="ECO:0007669"/>
    <property type="project" value="UniProtKB-UniRule"/>
</dbReference>
<dbReference type="SUPFAM" id="SSF50156">
    <property type="entry name" value="PDZ domain-like"/>
    <property type="match status" value="1"/>
</dbReference>
<dbReference type="InterPro" id="IPR028204">
    <property type="entry name" value="Tricorn_C1"/>
</dbReference>
<dbReference type="SUPFAM" id="SSF69304">
    <property type="entry name" value="Tricorn protease N-terminal domain"/>
    <property type="match status" value="2"/>
</dbReference>
<gene>
    <name evidence="11" type="ORF">WB794_04430</name>
</gene>
<comment type="subcellular location">
    <subcellularLocation>
        <location evidence="1 7">Cytoplasm</location>
    </subcellularLocation>
</comment>
<evidence type="ECO:0000256" key="1">
    <source>
        <dbReference type="ARBA" id="ARBA00004496"/>
    </source>
</evidence>
<evidence type="ECO:0000313" key="11">
    <source>
        <dbReference type="EMBL" id="MEJ1248924.1"/>
    </source>
</evidence>
<evidence type="ECO:0000256" key="7">
    <source>
        <dbReference type="PIRNR" id="PIRNR036421"/>
    </source>
</evidence>
<dbReference type="Gene3D" id="2.30.42.10">
    <property type="match status" value="1"/>
</dbReference>
<proteinExistence type="inferred from homology"/>
<evidence type="ECO:0000256" key="3">
    <source>
        <dbReference type="ARBA" id="ARBA00022490"/>
    </source>
</evidence>
<feature type="site" description="Transition state stabilizer; via amide nitrogen" evidence="9">
    <location>
        <position position="970"/>
    </location>
</feature>
<keyword evidence="5 7" id="KW-0378">Hydrolase</keyword>
<dbReference type="PANTHER" id="PTHR43253">
    <property type="entry name" value="TRICORN PROTEASE HOMOLOG 2-RELATED"/>
    <property type="match status" value="1"/>
</dbReference>
<keyword evidence="4 7" id="KW-0645">Protease</keyword>
<dbReference type="Gene3D" id="3.30.750.44">
    <property type="match status" value="1"/>
</dbReference>
<dbReference type="InterPro" id="IPR036034">
    <property type="entry name" value="PDZ_sf"/>
</dbReference>
<dbReference type="GO" id="GO:0008236">
    <property type="term" value="F:serine-type peptidase activity"/>
    <property type="evidence" value="ECO:0007669"/>
    <property type="project" value="UniProtKB-UniRule"/>
</dbReference>
<dbReference type="Proteomes" id="UP001364472">
    <property type="component" value="Unassembled WGS sequence"/>
</dbReference>
<dbReference type="RefSeq" id="WP_337334641.1">
    <property type="nucleotide sequence ID" value="NZ_JBBDHC010000004.1"/>
</dbReference>
<dbReference type="PIRSF" id="PIRSF036421">
    <property type="entry name" value="Tricorn_protease"/>
    <property type="match status" value="1"/>
</dbReference>
<dbReference type="EMBL" id="JBBDHC010000004">
    <property type="protein sequence ID" value="MEJ1248924.1"/>
    <property type="molecule type" value="Genomic_DNA"/>
</dbReference>
<dbReference type="Gene3D" id="2.130.10.10">
    <property type="entry name" value="YVTN repeat-like/Quinoprotein amine dehydrogenase"/>
    <property type="match status" value="1"/>
</dbReference>
<evidence type="ECO:0000256" key="6">
    <source>
        <dbReference type="ARBA" id="ARBA00022825"/>
    </source>
</evidence>
<dbReference type="InterPro" id="IPR029045">
    <property type="entry name" value="ClpP/crotonase-like_dom_sf"/>
</dbReference>
<evidence type="ECO:0000256" key="4">
    <source>
        <dbReference type="ARBA" id="ARBA00022670"/>
    </source>
</evidence>
<dbReference type="Pfam" id="PF26549">
    <property type="entry name" value="Tricorn_N"/>
    <property type="match status" value="1"/>
</dbReference>
<evidence type="ECO:0000256" key="5">
    <source>
        <dbReference type="ARBA" id="ARBA00022801"/>
    </source>
</evidence>
<sequence>MRAFVLLVGVLWVALAAAQAPGYYRYPAIHGDTVVFTAEGDLWSVAATGGAARRLTTHAGEESRAVISPDGAQVAFTASYAGAQEAYVMPLGGGAPQRVSFEELPALVIGWTPAGEVLYGTQIAGGTGGSQRVVVAVDPTTLVRRVLPLAEANDAAISSDGRTLYFVRFGAGLMNDNLKGYRGGLLGQLWRFDLSGTAEAQRIGPADVNLRRPMLYGSGLIVIADPQGRDTLARLDSATGALQPLALDAPFDVRSAAISGDRIVYSSGADLRLYDLAAGRDAAIPVRLVSDFAQRQPRWLEKPLGFAEASVVSPDGERLAVIARGQAAVAGVGAPRRALLGADEGTRLSALAFSPDRRFVYAISDASGEEEIWRYPADGGSTAKQLTRDGDTQRRDVRVSPDGKWLAHSDKRGRLWLLDVDKGGNQVIDNGAADGSEGYDDVVWAPDSRHLAFVRASGVAGRSRIGLYSLDRKAMAWLTGVNYESGSPAFSPDGQWLWFLSEREFKLVNGSPWGDRNTGPYFDRRTRIYALALQPGNRFPFQARDELQVEKTPDSDAGAGKDKGDAPDAVKALVWNGLAERLFEVPVAAGNYAGLAADAKRLYFLEREGDKQHLRSLAFDADKAKLETFASDVKGYALSGNGKVLAVQKDEDSAYLLPAAAKAPDDLSAHKVRLDDWRLRVDPVAEWRQMFDDAWRMHRDHFYDARLRGVDWQAVRARYAVLLPRVTDRLELDDLFGQMIGELNALHSQVRGGEYRKVSEVPNFAGLGARFAKTDGGWRIEQIYRTDPELPSRRGPLQKPGSDIRAGDVVAAVNGRAAAAVAHISELVRDNAGQQVLLTLSRGEKTWQEVVVPADAMGEDALRYSDWLISRREAVDAASGGRIGYLHLRAMGPNDIAGFVRDFYAQVERDGLIVDVRRNRGGNIDSWVFEKLLRRVWAFWQRPGGLPYGNMQQSFRGHIAVLADAMTYSDGETFAAGTRALGIGPLIGTRTAGAGVWLTDSNALVDKGRARVAEIPQYDLDGQWIVEGTGVAPDIEVDNLPHESFNGSDRQLDAAIQWLTRKLEADPVKPLRRGAIAPLAVR</sequence>
<evidence type="ECO:0000259" key="10">
    <source>
        <dbReference type="SMART" id="SM00245"/>
    </source>
</evidence>
<keyword evidence="12" id="KW-1185">Reference proteome</keyword>
<keyword evidence="3 7" id="KW-0963">Cytoplasm</keyword>
<feature type="active site" description="Charge relay system" evidence="8">
    <location>
        <position position="747"/>
    </location>
</feature>
<comment type="caution">
    <text evidence="11">The sequence shown here is derived from an EMBL/GenBank/DDBJ whole genome shotgun (WGS) entry which is preliminary data.</text>
</comment>
<dbReference type="PANTHER" id="PTHR43253:SF1">
    <property type="entry name" value="TRICORN PROTEASE HOMOLOG 2-RELATED"/>
    <property type="match status" value="1"/>
</dbReference>
<comment type="similarity">
    <text evidence="2 7">Belongs to the peptidase S41B family.</text>
</comment>
<dbReference type="Gene3D" id="3.90.226.10">
    <property type="entry name" value="2-enoyl-CoA Hydratase, Chain A, domain 1"/>
    <property type="match status" value="1"/>
</dbReference>
<dbReference type="Pfam" id="PF14685">
    <property type="entry name" value="PDZ_Tricorn"/>
    <property type="match status" value="1"/>
</dbReference>
<dbReference type="SMART" id="SM00245">
    <property type="entry name" value="TSPc"/>
    <property type="match status" value="1"/>
</dbReference>
<dbReference type="GO" id="GO:0005737">
    <property type="term" value="C:cytoplasm"/>
    <property type="evidence" value="ECO:0007669"/>
    <property type="project" value="UniProtKB-SubCell"/>
</dbReference>
<dbReference type="AlphaFoldDB" id="A0AAW9R2Y3"/>
<evidence type="ECO:0000256" key="2">
    <source>
        <dbReference type="ARBA" id="ARBA00008524"/>
    </source>
</evidence>
<keyword evidence="6 7" id="KW-0720">Serine protease</keyword>
<dbReference type="CDD" id="cd07562">
    <property type="entry name" value="Peptidase_S41_TRI"/>
    <property type="match status" value="1"/>
</dbReference>
<dbReference type="InterPro" id="IPR005151">
    <property type="entry name" value="Tail-specific_protease"/>
</dbReference>
<reference evidence="11 12" key="1">
    <citation type="journal article" date="2016" name="Antonie Van Leeuwenhoek">
        <title>Denitratimonas tolerans gen. nov., sp. nov., a denitrifying bacterium isolated from a bioreactor for tannery wastewater treatment.</title>
        <authorList>
            <person name="Han S.I."/>
            <person name="Kim J.O."/>
            <person name="Lee Y.R."/>
            <person name="Ekpeghere K.I."/>
            <person name="Koh S.C."/>
            <person name="Whang K.S."/>
        </authorList>
    </citation>
    <scope>NUCLEOTIDE SEQUENCE [LARGE SCALE GENOMIC DNA]</scope>
    <source>
        <strain evidence="11 12">KACC 17565</strain>
    </source>
</reference>
<dbReference type="SUPFAM" id="SSF52096">
    <property type="entry name" value="ClpP/crotonase"/>
    <property type="match status" value="1"/>
</dbReference>
<feature type="domain" description="Tail specific protease" evidence="10">
    <location>
        <begin position="833"/>
        <end position="1038"/>
    </location>
</feature>
<evidence type="ECO:0000256" key="9">
    <source>
        <dbReference type="PIRSR" id="PIRSR036421-3"/>
    </source>
</evidence>
<feature type="active site" description="Nucleophile" evidence="8">
    <location>
        <position position="969"/>
    </location>
</feature>
<name>A0AAW9R2Y3_9GAMM</name>
<dbReference type="EC" id="3.4.21.-" evidence="7"/>
<organism evidence="11 12">
    <name type="scientific">Denitratimonas tolerans</name>
    <dbReference type="NCBI Taxonomy" id="1338420"/>
    <lineage>
        <taxon>Bacteria</taxon>
        <taxon>Pseudomonadati</taxon>
        <taxon>Pseudomonadota</taxon>
        <taxon>Gammaproteobacteria</taxon>
        <taxon>Lysobacterales</taxon>
        <taxon>Lysobacteraceae</taxon>
        <taxon>Denitratimonas</taxon>
    </lineage>
</organism>
<accession>A0AAW9R2Y3</accession>
<dbReference type="Pfam" id="PF03572">
    <property type="entry name" value="Peptidase_S41"/>
    <property type="match status" value="1"/>
</dbReference>
<dbReference type="InterPro" id="IPR012393">
    <property type="entry name" value="Tricorn_protease"/>
</dbReference>
<evidence type="ECO:0000256" key="8">
    <source>
        <dbReference type="PIRSR" id="PIRSR036421-1"/>
    </source>
</evidence>
<dbReference type="Gene3D" id="2.120.10.60">
    <property type="entry name" value="Tricorn protease N-terminal domain"/>
    <property type="match status" value="1"/>
</dbReference>
<feature type="active site" description="Charge relay system" evidence="8">
    <location>
        <position position="1027"/>
    </location>
</feature>
<protein>
    <recommendedName>
        <fullName evidence="7">Tricorn protease homolog</fullName>
        <ecNumber evidence="7">3.4.21.-</ecNumber>
    </recommendedName>
</protein>
<comment type="function">
    <text evidence="7">Degrades oligopeptides.</text>
</comment>
<evidence type="ECO:0000313" key="12">
    <source>
        <dbReference type="Proteomes" id="UP001364472"/>
    </source>
</evidence>